<dbReference type="EMBL" id="QGKV02000649">
    <property type="protein sequence ID" value="KAF3582107.1"/>
    <property type="molecule type" value="Genomic_DNA"/>
</dbReference>
<dbReference type="Proteomes" id="UP000266723">
    <property type="component" value="Unassembled WGS sequence"/>
</dbReference>
<name>A0ABQ7DW65_BRACR</name>
<accession>A0ABQ7DW65</accession>
<reference evidence="1 2" key="1">
    <citation type="journal article" date="2020" name="BMC Genomics">
        <title>Intraspecific diversification of the crop wild relative Brassica cretica Lam. using demographic model selection.</title>
        <authorList>
            <person name="Kioukis A."/>
            <person name="Michalopoulou V.A."/>
            <person name="Briers L."/>
            <person name="Pirintsos S."/>
            <person name="Studholme D.J."/>
            <person name="Pavlidis P."/>
            <person name="Sarris P.F."/>
        </authorList>
    </citation>
    <scope>NUCLEOTIDE SEQUENCE [LARGE SCALE GENOMIC DNA]</scope>
    <source>
        <strain evidence="2">cv. PFS-1207/04</strain>
    </source>
</reference>
<proteinExistence type="predicted"/>
<protein>
    <recommendedName>
        <fullName evidence="3">Serine-threonine/tyrosine-protein kinase catalytic domain-containing protein</fullName>
    </recommendedName>
</protein>
<evidence type="ECO:0000313" key="2">
    <source>
        <dbReference type="Proteomes" id="UP000266723"/>
    </source>
</evidence>
<organism evidence="1 2">
    <name type="scientific">Brassica cretica</name>
    <name type="common">Mustard</name>
    <dbReference type="NCBI Taxonomy" id="69181"/>
    <lineage>
        <taxon>Eukaryota</taxon>
        <taxon>Viridiplantae</taxon>
        <taxon>Streptophyta</taxon>
        <taxon>Embryophyta</taxon>
        <taxon>Tracheophyta</taxon>
        <taxon>Spermatophyta</taxon>
        <taxon>Magnoliopsida</taxon>
        <taxon>eudicotyledons</taxon>
        <taxon>Gunneridae</taxon>
        <taxon>Pentapetalae</taxon>
        <taxon>rosids</taxon>
        <taxon>malvids</taxon>
        <taxon>Brassicales</taxon>
        <taxon>Brassicaceae</taxon>
        <taxon>Brassiceae</taxon>
        <taxon>Brassica</taxon>
    </lineage>
</organism>
<gene>
    <name evidence="1" type="ORF">DY000_02035940</name>
</gene>
<sequence>MRGSPEVDTSASEAASERIRREYDKGQLEVVLKLGVLCSHQAEEVRPDMATVVKILEGVSELPDNLLDVVRTEKLGRWYEMYGKVLDVEVTMESGGNLTVTEPLTSVGR</sequence>
<keyword evidence="2" id="KW-1185">Reference proteome</keyword>
<evidence type="ECO:0008006" key="3">
    <source>
        <dbReference type="Google" id="ProtNLM"/>
    </source>
</evidence>
<evidence type="ECO:0000313" key="1">
    <source>
        <dbReference type="EMBL" id="KAF3582107.1"/>
    </source>
</evidence>
<comment type="caution">
    <text evidence="1">The sequence shown here is derived from an EMBL/GenBank/DDBJ whole genome shotgun (WGS) entry which is preliminary data.</text>
</comment>